<sequence>MPTVWSNIGGISVVKFHNIRALDGDGATAGMVHLLRYQLPPSTSVAELLDSSLVDNYRDAEVTNPILRLAWQNITWTESAVQDCVKVKALVLEAFEPQGARDSKLTFEGLAFSQLMEDTFWSRDEFSVIHEVLMKPKGANGWLSAGTSPQQRVNMGTPVIRMRRFPPGISFENTVGKVFEINLLANGDRIARLCGRPYSLRFKYVRDKDRICSFKEIKNIWVPIAQFEGHELKATEKKALYTLVAAVFLDTNQIHMYNPMGSQILPDVENPVTHGKRWSVEDKKDGSFLLFYVCVGDLHSGDLQWDTFNENSVRRVMDFEINLE</sequence>
<dbReference type="EMBL" id="QKXC01000040">
    <property type="protein sequence ID" value="RBR25293.1"/>
    <property type="molecule type" value="Genomic_DNA"/>
</dbReference>
<accession>A0A366S7I1</accession>
<evidence type="ECO:0000313" key="2">
    <source>
        <dbReference type="Proteomes" id="UP000253153"/>
    </source>
</evidence>
<gene>
    <name evidence="1" type="ORF">FIESC28_01902</name>
</gene>
<reference evidence="1 2" key="1">
    <citation type="submission" date="2018-06" db="EMBL/GenBank/DDBJ databases">
        <title>Fusarium incarnatum-equiseti species complex species 28.</title>
        <authorList>
            <person name="Gardiner D.M."/>
        </authorList>
    </citation>
    <scope>NUCLEOTIDE SEQUENCE [LARGE SCALE GENOMIC DNA]</scope>
    <source>
        <strain evidence="1 2">FIESC_28</strain>
    </source>
</reference>
<comment type="caution">
    <text evidence="1">The sequence shown here is derived from an EMBL/GenBank/DDBJ whole genome shotgun (WGS) entry which is preliminary data.</text>
</comment>
<protein>
    <submittedName>
        <fullName evidence="1">Uncharacterized protein</fullName>
    </submittedName>
</protein>
<name>A0A366S7I1_9HYPO</name>
<dbReference type="GeneID" id="41991348"/>
<organism evidence="1 2">
    <name type="scientific">Fusarium coffeatum</name>
    <dbReference type="NCBI Taxonomy" id="231269"/>
    <lineage>
        <taxon>Eukaryota</taxon>
        <taxon>Fungi</taxon>
        <taxon>Dikarya</taxon>
        <taxon>Ascomycota</taxon>
        <taxon>Pezizomycotina</taxon>
        <taxon>Sordariomycetes</taxon>
        <taxon>Hypocreomycetidae</taxon>
        <taxon>Hypocreales</taxon>
        <taxon>Nectriaceae</taxon>
        <taxon>Fusarium</taxon>
        <taxon>Fusarium incarnatum-equiseti species complex</taxon>
    </lineage>
</organism>
<proteinExistence type="predicted"/>
<dbReference type="RefSeq" id="XP_031019884.1">
    <property type="nucleotide sequence ID" value="XM_031156052.1"/>
</dbReference>
<dbReference type="Proteomes" id="UP000253153">
    <property type="component" value="Unassembled WGS sequence"/>
</dbReference>
<keyword evidence="2" id="KW-1185">Reference proteome</keyword>
<dbReference type="OrthoDB" id="4806845at2759"/>
<dbReference type="AlphaFoldDB" id="A0A366S7I1"/>
<evidence type="ECO:0000313" key="1">
    <source>
        <dbReference type="EMBL" id="RBR25293.1"/>
    </source>
</evidence>